<dbReference type="AlphaFoldDB" id="A0A401FUL6"/>
<dbReference type="NCBIfam" id="TIGR01895">
    <property type="entry name" value="cas_Cas5t"/>
    <property type="match status" value="1"/>
</dbReference>
<dbReference type="NCBIfam" id="TIGR02593">
    <property type="entry name" value="CRISPR_cas5"/>
    <property type="match status" value="1"/>
</dbReference>
<dbReference type="GO" id="GO:0051607">
    <property type="term" value="P:defense response to virus"/>
    <property type="evidence" value="ECO:0007669"/>
    <property type="project" value="UniProtKB-KW"/>
</dbReference>
<evidence type="ECO:0000313" key="3">
    <source>
        <dbReference type="Proteomes" id="UP000288096"/>
    </source>
</evidence>
<reference evidence="3" key="2">
    <citation type="submission" date="2019-01" db="EMBL/GenBank/DDBJ databases">
        <title>Genome sequence of Desulfonema ishimotonii strain Tokyo 01.</title>
        <authorList>
            <person name="Fukui M."/>
        </authorList>
    </citation>
    <scope>NUCLEOTIDE SEQUENCE [LARGE SCALE GENOMIC DNA]</scope>
    <source>
        <strain evidence="3">Tokyo 01</strain>
    </source>
</reference>
<dbReference type="InterPro" id="IPR013422">
    <property type="entry name" value="CRISPR-assoc_prot_Cas5_N"/>
</dbReference>
<dbReference type="RefSeq" id="WP_124328041.1">
    <property type="nucleotide sequence ID" value="NZ_BEXT01000001.1"/>
</dbReference>
<dbReference type="CDD" id="cd09693">
    <property type="entry name" value="Cas5_I"/>
    <property type="match status" value="1"/>
</dbReference>
<dbReference type="Proteomes" id="UP000288096">
    <property type="component" value="Unassembled WGS sequence"/>
</dbReference>
<protein>
    <submittedName>
        <fullName evidence="2">Type I-B CRISPR-associated protein Cas5</fullName>
    </submittedName>
</protein>
<sequence>MKAYRIHITSWTASFRYPNLISGFQPSLPVPPLSTIYGLISAAAGNYVCASDVAAGYVFRHEGQTIDLETIYQFSVKSPLKTKSNVIRRQILFDTALWLYLEDAEIAERFLTPEFQLLLGRSGDLASVVSVDETELEPEATLDRLRGTVVPMKTVPLGAPIQALPVSFTNEIPRRNMGTRPFFMLEHDFDQPEPIPESGFYDPALGFQIYWHDYRDEMSVM</sequence>
<dbReference type="EMBL" id="BEXT01000001">
    <property type="protein sequence ID" value="GBC60650.1"/>
    <property type="molecule type" value="Genomic_DNA"/>
</dbReference>
<proteinExistence type="predicted"/>
<keyword evidence="1" id="KW-0051">Antiviral defense</keyword>
<evidence type="ECO:0000313" key="2">
    <source>
        <dbReference type="EMBL" id="GBC60650.1"/>
    </source>
</evidence>
<keyword evidence="3" id="KW-1185">Reference proteome</keyword>
<reference evidence="3" key="1">
    <citation type="submission" date="2017-11" db="EMBL/GenBank/DDBJ databases">
        <authorList>
            <person name="Watanabe M."/>
            <person name="Kojima H."/>
        </authorList>
    </citation>
    <scope>NUCLEOTIDE SEQUENCE [LARGE SCALE GENOMIC DNA]</scope>
    <source>
        <strain evidence="3">Tokyo 01</strain>
    </source>
</reference>
<dbReference type="OrthoDB" id="580851at2"/>
<name>A0A401FUL6_9BACT</name>
<gene>
    <name evidence="2" type="ORF">DENIS_1607</name>
</gene>
<organism evidence="2 3">
    <name type="scientific">Desulfonema ishimotonii</name>
    <dbReference type="NCBI Taxonomy" id="45657"/>
    <lineage>
        <taxon>Bacteria</taxon>
        <taxon>Pseudomonadati</taxon>
        <taxon>Thermodesulfobacteriota</taxon>
        <taxon>Desulfobacteria</taxon>
        <taxon>Desulfobacterales</taxon>
        <taxon>Desulfococcaceae</taxon>
        <taxon>Desulfonema</taxon>
    </lineage>
</organism>
<comment type="caution">
    <text evidence="2">The sequence shown here is derived from an EMBL/GenBank/DDBJ whole genome shotgun (WGS) entry which is preliminary data.</text>
</comment>
<evidence type="ECO:0000256" key="1">
    <source>
        <dbReference type="ARBA" id="ARBA00023118"/>
    </source>
</evidence>
<dbReference type="InterPro" id="IPR013337">
    <property type="entry name" value="CRISPR-assoc_prot_Cas5_Tneap"/>
</dbReference>
<accession>A0A401FUL6</accession>